<proteinExistence type="predicted"/>
<evidence type="ECO:0000313" key="1">
    <source>
        <dbReference type="EMBL" id="MCI27748.1"/>
    </source>
</evidence>
<accession>A0A392QTY1</accession>
<keyword evidence="2" id="KW-1185">Reference proteome</keyword>
<protein>
    <submittedName>
        <fullName evidence="1">Uncharacterized protein</fullName>
    </submittedName>
</protein>
<organism evidence="1 2">
    <name type="scientific">Trifolium medium</name>
    <dbReference type="NCBI Taxonomy" id="97028"/>
    <lineage>
        <taxon>Eukaryota</taxon>
        <taxon>Viridiplantae</taxon>
        <taxon>Streptophyta</taxon>
        <taxon>Embryophyta</taxon>
        <taxon>Tracheophyta</taxon>
        <taxon>Spermatophyta</taxon>
        <taxon>Magnoliopsida</taxon>
        <taxon>eudicotyledons</taxon>
        <taxon>Gunneridae</taxon>
        <taxon>Pentapetalae</taxon>
        <taxon>rosids</taxon>
        <taxon>fabids</taxon>
        <taxon>Fabales</taxon>
        <taxon>Fabaceae</taxon>
        <taxon>Papilionoideae</taxon>
        <taxon>50 kb inversion clade</taxon>
        <taxon>NPAAA clade</taxon>
        <taxon>Hologalegina</taxon>
        <taxon>IRL clade</taxon>
        <taxon>Trifolieae</taxon>
        <taxon>Trifolium</taxon>
    </lineage>
</organism>
<name>A0A392QTY1_9FABA</name>
<sequence length="14" mass="1556">MSPSSVFFPDDLLT</sequence>
<dbReference type="Proteomes" id="UP000265520">
    <property type="component" value="Unassembled WGS sequence"/>
</dbReference>
<reference evidence="1 2" key="1">
    <citation type="journal article" date="2018" name="Front. Plant Sci.">
        <title>Red Clover (Trifolium pratense) and Zigzag Clover (T. medium) - A Picture of Genomic Similarities and Differences.</title>
        <authorList>
            <person name="Dluhosova J."/>
            <person name="Istvanek J."/>
            <person name="Nedelnik J."/>
            <person name="Repkova J."/>
        </authorList>
    </citation>
    <scope>NUCLEOTIDE SEQUENCE [LARGE SCALE GENOMIC DNA]</scope>
    <source>
        <strain evidence="2">cv. 10/8</strain>
        <tissue evidence="1">Leaf</tissue>
    </source>
</reference>
<feature type="non-terminal residue" evidence="1">
    <location>
        <position position="14"/>
    </location>
</feature>
<comment type="caution">
    <text evidence="1">The sequence shown here is derived from an EMBL/GenBank/DDBJ whole genome shotgun (WGS) entry which is preliminary data.</text>
</comment>
<evidence type="ECO:0000313" key="2">
    <source>
        <dbReference type="Proteomes" id="UP000265520"/>
    </source>
</evidence>
<dbReference type="EMBL" id="LXQA010161152">
    <property type="protein sequence ID" value="MCI27748.1"/>
    <property type="molecule type" value="Genomic_DNA"/>
</dbReference>